<name>A0ABT2EPD9_9BACT</name>
<sequence length="381" mass="41710">MKRGQVLVLIVLGLVAVLAFVGLALDSSRVYQTRRLLQNAADAAAIAAALELATNRSNTTQASLWDKIAQYLQANGANPATSQAWLLQGDIRLVEISQSTSPAPPPPNANKVEVLTVRTIPVLFAGFLRQSQSTIRARACALVGNLRTLGPRNNVVPIAVHYEVVRDARTGDTLILWDGYQVTVRTPNNVDRNYGDTDNPYSGWLNLAWIHNENEDTIGNREVDQSHSQANVNDWIMNGNPFPIFAGTISIPPDPPATDGDFIMGDPGIRASGLRTLETKRQQLIAQGKRPIFYFIVFDRFFNRDGMRQLFPYHGGFPNSLYFHAVGFVAVEVTEVNWRGSARGGKYVKGTFVGFAQPGEVNEGSGFLGDDEMAKAVALVE</sequence>
<dbReference type="InterPro" id="IPR028087">
    <property type="entry name" value="Tad_N"/>
</dbReference>
<gene>
    <name evidence="2" type="ORF">M2350_002246</name>
</gene>
<accession>A0ABT2EPD9</accession>
<comment type="caution">
    <text evidence="2">The sequence shown here is derived from an EMBL/GenBank/DDBJ whole genome shotgun (WGS) entry which is preliminary data.</text>
</comment>
<proteinExistence type="predicted"/>
<organism evidence="2 3">
    <name type="scientific">Candidatus Fervidibacter sacchari</name>
    <dbReference type="NCBI Taxonomy" id="1448929"/>
    <lineage>
        <taxon>Bacteria</taxon>
        <taxon>Candidatus Fervidibacterota</taxon>
        <taxon>Candidatus Fervidibacter</taxon>
    </lineage>
</organism>
<dbReference type="RefSeq" id="WP_259096700.1">
    <property type="nucleotide sequence ID" value="NZ_CP130454.1"/>
</dbReference>
<dbReference type="EMBL" id="JANUCP010000004">
    <property type="protein sequence ID" value="MCS3919829.1"/>
    <property type="molecule type" value="Genomic_DNA"/>
</dbReference>
<dbReference type="Proteomes" id="UP001204798">
    <property type="component" value="Unassembled WGS sequence"/>
</dbReference>
<reference evidence="2 3" key="1">
    <citation type="submission" date="2022-08" db="EMBL/GenBank/DDBJ databases">
        <title>Bacterial and archaeal communities from various locations to study Microbial Dark Matter (Phase II).</title>
        <authorList>
            <person name="Stepanauskas R."/>
        </authorList>
    </citation>
    <scope>NUCLEOTIDE SEQUENCE [LARGE SCALE GENOMIC DNA]</scope>
    <source>
        <strain evidence="2 3">PD1</strain>
    </source>
</reference>
<evidence type="ECO:0000313" key="2">
    <source>
        <dbReference type="EMBL" id="MCS3919829.1"/>
    </source>
</evidence>
<dbReference type="Pfam" id="PF13400">
    <property type="entry name" value="Tad"/>
    <property type="match status" value="1"/>
</dbReference>
<evidence type="ECO:0000259" key="1">
    <source>
        <dbReference type="Pfam" id="PF13400"/>
    </source>
</evidence>
<feature type="domain" description="Putative Flp pilus-assembly TadG-like N-terminal" evidence="1">
    <location>
        <begin position="4"/>
        <end position="49"/>
    </location>
</feature>
<protein>
    <submittedName>
        <fullName evidence="2">Type II secretory pathway pseudopilin PulG</fullName>
    </submittedName>
</protein>
<keyword evidence="3" id="KW-1185">Reference proteome</keyword>
<evidence type="ECO:0000313" key="3">
    <source>
        <dbReference type="Proteomes" id="UP001204798"/>
    </source>
</evidence>